<evidence type="ECO:0000313" key="2">
    <source>
        <dbReference type="Proteomes" id="UP001066276"/>
    </source>
</evidence>
<reference evidence="1" key="1">
    <citation type="journal article" date="2022" name="bioRxiv">
        <title>Sequencing and chromosome-scale assembly of the giantPleurodeles waltlgenome.</title>
        <authorList>
            <person name="Brown T."/>
            <person name="Elewa A."/>
            <person name="Iarovenko S."/>
            <person name="Subramanian E."/>
            <person name="Araus A.J."/>
            <person name="Petzold A."/>
            <person name="Susuki M."/>
            <person name="Suzuki K.-i.T."/>
            <person name="Hayashi T."/>
            <person name="Toyoda A."/>
            <person name="Oliveira C."/>
            <person name="Osipova E."/>
            <person name="Leigh N.D."/>
            <person name="Simon A."/>
            <person name="Yun M.H."/>
        </authorList>
    </citation>
    <scope>NUCLEOTIDE SEQUENCE</scope>
    <source>
        <strain evidence="1">20211129_DDA</strain>
        <tissue evidence="1">Liver</tissue>
    </source>
</reference>
<dbReference type="Proteomes" id="UP001066276">
    <property type="component" value="Chromosome 12"/>
</dbReference>
<evidence type="ECO:0000313" key="1">
    <source>
        <dbReference type="EMBL" id="KAJ1079878.1"/>
    </source>
</evidence>
<comment type="caution">
    <text evidence="1">The sequence shown here is derived from an EMBL/GenBank/DDBJ whole genome shotgun (WGS) entry which is preliminary data.</text>
</comment>
<dbReference type="AlphaFoldDB" id="A0AAV7KSL9"/>
<keyword evidence="2" id="KW-1185">Reference proteome</keyword>
<name>A0AAV7KSL9_PLEWA</name>
<accession>A0AAV7KSL9</accession>
<gene>
    <name evidence="1" type="ORF">NDU88_000110</name>
</gene>
<proteinExistence type="predicted"/>
<dbReference type="EMBL" id="JANPWB010000016">
    <property type="protein sequence ID" value="KAJ1079878.1"/>
    <property type="molecule type" value="Genomic_DNA"/>
</dbReference>
<organism evidence="1 2">
    <name type="scientific">Pleurodeles waltl</name>
    <name type="common">Iberian ribbed newt</name>
    <dbReference type="NCBI Taxonomy" id="8319"/>
    <lineage>
        <taxon>Eukaryota</taxon>
        <taxon>Metazoa</taxon>
        <taxon>Chordata</taxon>
        <taxon>Craniata</taxon>
        <taxon>Vertebrata</taxon>
        <taxon>Euteleostomi</taxon>
        <taxon>Amphibia</taxon>
        <taxon>Batrachia</taxon>
        <taxon>Caudata</taxon>
        <taxon>Salamandroidea</taxon>
        <taxon>Salamandridae</taxon>
        <taxon>Pleurodelinae</taxon>
        <taxon>Pleurodeles</taxon>
    </lineage>
</organism>
<sequence length="141" mass="16186">MLGISLFVADHEHHISQQPELHLPGASIIHSIFQSVRSASMTNILIPVPNHHPSYFGTNEQCQMNAVHSSGWKWRSVSYHLEAVHKDNTQPRCPTCDPYKEQPDSSDEIKLRARLQTTRAQKSMLWKNNCETVDKIYKHCI</sequence>
<protein>
    <submittedName>
        <fullName evidence="1">Uncharacterized protein</fullName>
    </submittedName>
</protein>